<feature type="domain" description="Small ribosomal subunit protein uS4 N-terminal" evidence="10">
    <location>
        <begin position="3"/>
        <end position="97"/>
    </location>
</feature>
<evidence type="ECO:0000259" key="10">
    <source>
        <dbReference type="SMART" id="SM01390"/>
    </source>
</evidence>
<evidence type="ECO:0000256" key="7">
    <source>
        <dbReference type="HAMAP-Rule" id="MF_01306"/>
    </source>
</evidence>
<dbReference type="GO" id="GO:0042274">
    <property type="term" value="P:ribosomal small subunit biogenesis"/>
    <property type="evidence" value="ECO:0007669"/>
    <property type="project" value="TreeGrafter"/>
</dbReference>
<proteinExistence type="inferred from homology"/>
<dbReference type="InterPro" id="IPR002942">
    <property type="entry name" value="S4_RNA-bd"/>
</dbReference>
<dbReference type="HAMAP" id="MF_01306_B">
    <property type="entry name" value="Ribosomal_uS4_B"/>
    <property type="match status" value="1"/>
</dbReference>
<dbReference type="GO" id="GO:0006412">
    <property type="term" value="P:translation"/>
    <property type="evidence" value="ECO:0007669"/>
    <property type="project" value="UniProtKB-UniRule"/>
</dbReference>
<dbReference type="GO" id="GO:0019843">
    <property type="term" value="F:rRNA binding"/>
    <property type="evidence" value="ECO:0007669"/>
    <property type="project" value="UniProtKB-UniRule"/>
</dbReference>
<keyword evidence="2 7" id="KW-0699">rRNA-binding</keyword>
<dbReference type="Gene3D" id="3.10.290.10">
    <property type="entry name" value="RNA-binding S4 domain"/>
    <property type="match status" value="1"/>
</dbReference>
<feature type="region of interest" description="Disordered" evidence="8">
    <location>
        <begin position="33"/>
        <end position="56"/>
    </location>
</feature>
<dbReference type="NCBIfam" id="NF003717">
    <property type="entry name" value="PRK05327.1"/>
    <property type="match status" value="1"/>
</dbReference>
<dbReference type="PANTHER" id="PTHR11831:SF4">
    <property type="entry name" value="SMALL RIBOSOMAL SUBUNIT PROTEIN US4M"/>
    <property type="match status" value="1"/>
</dbReference>
<dbReference type="Gene3D" id="1.10.1050.10">
    <property type="entry name" value="Ribosomal Protein S4 Delta 41, Chain A, domain 1"/>
    <property type="match status" value="1"/>
</dbReference>
<dbReference type="InterPro" id="IPR001912">
    <property type="entry name" value="Ribosomal_uS4_N"/>
</dbReference>
<dbReference type="InterPro" id="IPR036986">
    <property type="entry name" value="S4_RNA-bd_sf"/>
</dbReference>
<gene>
    <name evidence="7" type="primary">rpsD</name>
    <name evidence="11" type="ORF">A2415_01480</name>
</gene>
<dbReference type="Proteomes" id="UP000179113">
    <property type="component" value="Unassembled WGS sequence"/>
</dbReference>
<comment type="subunit">
    <text evidence="7">Part of the 30S ribosomal subunit. Contacts protein S5. The interaction surface between S4 and S5 is involved in control of translational fidelity.</text>
</comment>
<feature type="domain" description="RNA-binding S4" evidence="9">
    <location>
        <begin position="98"/>
        <end position="162"/>
    </location>
</feature>
<protein>
    <recommendedName>
        <fullName evidence="6 7">Small ribosomal subunit protein uS4</fullName>
    </recommendedName>
</protein>
<comment type="function">
    <text evidence="7">One of the primary rRNA binding proteins, it binds directly to 16S rRNA where it nucleates assembly of the body of the 30S subunit.</text>
</comment>
<evidence type="ECO:0000256" key="8">
    <source>
        <dbReference type="SAM" id="MobiDB-lite"/>
    </source>
</evidence>
<evidence type="ECO:0000256" key="5">
    <source>
        <dbReference type="ARBA" id="ARBA00023274"/>
    </source>
</evidence>
<dbReference type="Pfam" id="PF01479">
    <property type="entry name" value="S4"/>
    <property type="match status" value="1"/>
</dbReference>
<dbReference type="PROSITE" id="PS50889">
    <property type="entry name" value="S4"/>
    <property type="match status" value="1"/>
</dbReference>
<dbReference type="SMART" id="SM01390">
    <property type="entry name" value="Ribosomal_S4"/>
    <property type="match status" value="1"/>
</dbReference>
<sequence length="200" mass="23181">MARTSGAKCRLCRREGMKLYLKGTKCEGEKCTLNKRPHAPGQQGSRRKNISNYGKQLREKQKAKRIYGILERQFRNYVLNSLKTKGVTGEVLLHNLETRFDNVVYRSGFAVSRGQARQLIRYGVFLVNDKKVDIPSQQLKVGDIIKPVSFDKIQLREGFVLPEWLQANVKEKYVKFLRLPTQDDVQEKVDIPSIVEYYSR</sequence>
<comment type="function">
    <text evidence="7">With S5 and S12 plays an important role in translational accuracy.</text>
</comment>
<evidence type="ECO:0000256" key="4">
    <source>
        <dbReference type="ARBA" id="ARBA00022980"/>
    </source>
</evidence>
<evidence type="ECO:0000256" key="3">
    <source>
        <dbReference type="ARBA" id="ARBA00022884"/>
    </source>
</evidence>
<dbReference type="CDD" id="cd00165">
    <property type="entry name" value="S4"/>
    <property type="match status" value="1"/>
</dbReference>
<evidence type="ECO:0000256" key="2">
    <source>
        <dbReference type="ARBA" id="ARBA00022730"/>
    </source>
</evidence>
<evidence type="ECO:0000256" key="1">
    <source>
        <dbReference type="ARBA" id="ARBA00007465"/>
    </source>
</evidence>
<comment type="similarity">
    <text evidence="1 7">Belongs to the universal ribosomal protein uS4 family.</text>
</comment>
<dbReference type="Pfam" id="PF00163">
    <property type="entry name" value="Ribosomal_S4"/>
    <property type="match status" value="1"/>
</dbReference>
<keyword evidence="4 7" id="KW-0689">Ribosomal protein</keyword>
<dbReference type="PANTHER" id="PTHR11831">
    <property type="entry name" value="30S 40S RIBOSOMAL PROTEIN"/>
    <property type="match status" value="1"/>
</dbReference>
<accession>A0A1F4WKT4</accession>
<keyword evidence="5 7" id="KW-0687">Ribonucleoprotein</keyword>
<dbReference type="GO" id="GO:0015935">
    <property type="term" value="C:small ribosomal subunit"/>
    <property type="evidence" value="ECO:0007669"/>
    <property type="project" value="InterPro"/>
</dbReference>
<dbReference type="SUPFAM" id="SSF55174">
    <property type="entry name" value="Alpha-L RNA-binding motif"/>
    <property type="match status" value="1"/>
</dbReference>
<keyword evidence="3 7" id="KW-0694">RNA-binding</keyword>
<dbReference type="NCBIfam" id="TIGR01017">
    <property type="entry name" value="rpsD_bact"/>
    <property type="match status" value="1"/>
</dbReference>
<dbReference type="GO" id="GO:0003735">
    <property type="term" value="F:structural constituent of ribosome"/>
    <property type="evidence" value="ECO:0007669"/>
    <property type="project" value="InterPro"/>
</dbReference>
<comment type="caution">
    <text evidence="11">The sequence shown here is derived from an EMBL/GenBank/DDBJ whole genome shotgun (WGS) entry which is preliminary data.</text>
</comment>
<dbReference type="AlphaFoldDB" id="A0A1F4WKT4"/>
<dbReference type="EMBL" id="MEWA01000012">
    <property type="protein sequence ID" value="OGC70010.1"/>
    <property type="molecule type" value="Genomic_DNA"/>
</dbReference>
<dbReference type="InterPro" id="IPR005709">
    <property type="entry name" value="Ribosomal_uS4_bac-type"/>
</dbReference>
<dbReference type="SMART" id="SM00363">
    <property type="entry name" value="S4"/>
    <property type="match status" value="1"/>
</dbReference>
<name>A0A1F4WKT4_UNCKA</name>
<evidence type="ECO:0000256" key="6">
    <source>
        <dbReference type="ARBA" id="ARBA00035254"/>
    </source>
</evidence>
<reference evidence="11 12" key="1">
    <citation type="journal article" date="2016" name="Nat. Commun.">
        <title>Thousands of microbial genomes shed light on interconnected biogeochemical processes in an aquifer system.</title>
        <authorList>
            <person name="Anantharaman K."/>
            <person name="Brown C.T."/>
            <person name="Hug L.A."/>
            <person name="Sharon I."/>
            <person name="Castelle C.J."/>
            <person name="Probst A.J."/>
            <person name="Thomas B.C."/>
            <person name="Singh A."/>
            <person name="Wilkins M.J."/>
            <person name="Karaoz U."/>
            <person name="Brodie E.L."/>
            <person name="Williams K.H."/>
            <person name="Hubbard S.S."/>
            <person name="Banfield J.F."/>
        </authorList>
    </citation>
    <scope>NUCLEOTIDE SEQUENCE [LARGE SCALE GENOMIC DNA]</scope>
</reference>
<organism evidence="11 12">
    <name type="scientific">candidate division WWE3 bacterium RIFOXYC1_FULL_39_7</name>
    <dbReference type="NCBI Taxonomy" id="1802643"/>
    <lineage>
        <taxon>Bacteria</taxon>
        <taxon>Katanobacteria</taxon>
    </lineage>
</organism>
<evidence type="ECO:0000313" key="11">
    <source>
        <dbReference type="EMBL" id="OGC70010.1"/>
    </source>
</evidence>
<evidence type="ECO:0000313" key="12">
    <source>
        <dbReference type="Proteomes" id="UP000179113"/>
    </source>
</evidence>
<dbReference type="InterPro" id="IPR022801">
    <property type="entry name" value="Ribosomal_uS4"/>
</dbReference>
<evidence type="ECO:0000259" key="9">
    <source>
        <dbReference type="SMART" id="SM00363"/>
    </source>
</evidence>